<dbReference type="EMBL" id="LK022849">
    <property type="protein sequence ID" value="CDR18130.1"/>
    <property type="molecule type" value="Genomic_DNA"/>
</dbReference>
<feature type="compositionally biased region" description="Polar residues" evidence="1">
    <location>
        <begin position="1"/>
        <end position="18"/>
    </location>
</feature>
<dbReference type="AlphaFoldDB" id="A0A061A5P1"/>
<protein>
    <submittedName>
        <fullName evidence="2">Uncharacterized protein</fullName>
    </submittedName>
</protein>
<proteinExistence type="predicted"/>
<evidence type="ECO:0000313" key="4">
    <source>
        <dbReference type="Proteomes" id="UP000756710"/>
    </source>
</evidence>
<gene>
    <name evidence="3" type="ORF">J2Z30_009820</name>
    <name evidence="2" type="ORF">SIRAN31</name>
</gene>
<accession>A0A061A5P1</accession>
<reference evidence="3 4" key="2">
    <citation type="submission" date="2021-03" db="EMBL/GenBank/DDBJ databases">
        <title>Genomic Encyclopedia of Type Strains, Phase IV (KMG-IV): sequencing the most valuable type-strain genomes for metagenomic binning, comparative biology and taxonomic classification.</title>
        <authorList>
            <person name="Goeker M."/>
        </authorList>
    </citation>
    <scope>NUCLEOTIDE SEQUENCE [LARGE SCALE GENOMIC DNA]</scope>
    <source>
        <strain evidence="3 4">DSM 41954</strain>
    </source>
</reference>
<dbReference type="HOGENOM" id="CLU_2829413_0_0_11"/>
<evidence type="ECO:0000313" key="3">
    <source>
        <dbReference type="EMBL" id="MBP2068738.1"/>
    </source>
</evidence>
<reference evidence="2" key="1">
    <citation type="submission" date="2014-05" db="EMBL/GenBank/DDBJ databases">
        <authorList>
            <person name="Horn Fabian"/>
        </authorList>
    </citation>
    <scope>NUCLEOTIDE SEQUENCE</scope>
</reference>
<dbReference type="EMBL" id="JAGGLR010000050">
    <property type="protein sequence ID" value="MBP2068738.1"/>
    <property type="molecule type" value="Genomic_DNA"/>
</dbReference>
<dbReference type="Proteomes" id="UP000756710">
    <property type="component" value="Unassembled WGS sequence"/>
</dbReference>
<evidence type="ECO:0000256" key="1">
    <source>
        <dbReference type="SAM" id="MobiDB-lite"/>
    </source>
</evidence>
<feature type="region of interest" description="Disordered" evidence="1">
    <location>
        <begin position="1"/>
        <end position="41"/>
    </location>
</feature>
<sequence length="66" mass="6298">MTTSNSRPCSRFAVSTATPGGPGPPVRASADQASPGAVGDADGVQGSAALVALAGGDRTAFQQPVG</sequence>
<name>A0A061A5P1_9ACTN</name>
<dbReference type="RefSeq" id="WP_209469177.1">
    <property type="nucleotide sequence ID" value="NZ_BAABDR010000091.1"/>
</dbReference>
<dbReference type="PATRIC" id="fig|576784.4.peg.10272"/>
<organism evidence="2">
    <name type="scientific">Streptomyces iranensis</name>
    <dbReference type="NCBI Taxonomy" id="576784"/>
    <lineage>
        <taxon>Bacteria</taxon>
        <taxon>Bacillati</taxon>
        <taxon>Actinomycetota</taxon>
        <taxon>Actinomycetes</taxon>
        <taxon>Kitasatosporales</taxon>
        <taxon>Streptomycetaceae</taxon>
        <taxon>Streptomyces</taxon>
        <taxon>Streptomyces violaceusniger group</taxon>
    </lineage>
</organism>
<keyword evidence="4" id="KW-1185">Reference proteome</keyword>
<evidence type="ECO:0000313" key="2">
    <source>
        <dbReference type="EMBL" id="CDR18130.1"/>
    </source>
</evidence>